<comment type="caution">
    <text evidence="1">The sequence shown here is derived from an EMBL/GenBank/DDBJ whole genome shotgun (WGS) entry which is preliminary data.</text>
</comment>
<dbReference type="RefSeq" id="XP_034011913.1">
    <property type="nucleotide sequence ID" value="XM_034156032.1"/>
</dbReference>
<proteinExistence type="predicted"/>
<dbReference type="OrthoDB" id="3546279at2759"/>
<gene>
    <name evidence="1" type="ORF">DIURU_003287</name>
</gene>
<protein>
    <recommendedName>
        <fullName evidence="3">Transcription factor domain-containing protein</fullName>
    </recommendedName>
</protein>
<evidence type="ECO:0000313" key="1">
    <source>
        <dbReference type="EMBL" id="KAA8901342.1"/>
    </source>
</evidence>
<evidence type="ECO:0000313" key="2">
    <source>
        <dbReference type="Proteomes" id="UP000449547"/>
    </source>
</evidence>
<reference evidence="1 2" key="1">
    <citation type="submission" date="2019-07" db="EMBL/GenBank/DDBJ databases">
        <title>Genome assembly of two rare yeast pathogens: Diutina rugosa and Trichomonascus ciferrii.</title>
        <authorList>
            <person name="Mixao V."/>
            <person name="Saus E."/>
            <person name="Hansen A."/>
            <person name="Lass-Flor C."/>
            <person name="Gabaldon T."/>
        </authorList>
    </citation>
    <scope>NUCLEOTIDE SEQUENCE [LARGE SCALE GENOMIC DNA]</scope>
    <source>
        <strain evidence="1 2">CBS 613</strain>
    </source>
</reference>
<name>A0A642UNM4_DIURU</name>
<dbReference type="EMBL" id="SWFT01000104">
    <property type="protein sequence ID" value="KAA8901342.1"/>
    <property type="molecule type" value="Genomic_DNA"/>
</dbReference>
<accession>A0A642UNM4</accession>
<dbReference type="GeneID" id="54781938"/>
<organism evidence="1 2">
    <name type="scientific">Diutina rugosa</name>
    <name type="common">Yeast</name>
    <name type="synonym">Candida rugosa</name>
    <dbReference type="NCBI Taxonomy" id="5481"/>
    <lineage>
        <taxon>Eukaryota</taxon>
        <taxon>Fungi</taxon>
        <taxon>Dikarya</taxon>
        <taxon>Ascomycota</taxon>
        <taxon>Saccharomycotina</taxon>
        <taxon>Pichiomycetes</taxon>
        <taxon>Debaryomycetaceae</taxon>
        <taxon>Diutina</taxon>
    </lineage>
</organism>
<dbReference type="VEuPathDB" id="FungiDB:DIURU_003287"/>
<dbReference type="AlphaFoldDB" id="A0A642UNM4"/>
<dbReference type="Proteomes" id="UP000449547">
    <property type="component" value="Unassembled WGS sequence"/>
</dbReference>
<evidence type="ECO:0008006" key="3">
    <source>
        <dbReference type="Google" id="ProtNLM"/>
    </source>
</evidence>
<sequence>MTNASVTSNDRVNIAFIATESAWDGHHLHNGVLGLTDLLSDANGEGFLNNDSIVDTLDELFHVDSEDSSVTAKALRNEALIDSISPQVSESLVHSLFPNKPYMSSMEMWIIWFMIDWSSRHYVVSHNFRRIQLWNNVRERLYATSELIQSGLYAFSGLILLGNNNRRYLLGDTPIDDGSELSIAKVYNFVMNSYNYLLSATSRQMGKVLDNTCTTTEARVLMTSLTFLFAILERLPSGTCPLVDFTRGGNDFVAYNNGFRQTYATLLPYLQNSPYESILGLCSPSNDNAIMFPFFARIIEFIDTHADGLGTPADVAIVRHAFAVLDQQLYRTTITLYPLECHPVFVNVSDAFWDLVYAQNPLALSWLNVLAAYALVFELYYIRDNNIWVDYMNWYRQRHGQKYFWDEPIYQAVVEQGYSVTVYDLLLYFNPLECATINEIP</sequence>
<keyword evidence="2" id="KW-1185">Reference proteome</keyword>